<organism evidence="1 2">
    <name type="scientific">Porphyridium purpureum</name>
    <name type="common">Red alga</name>
    <name type="synonym">Porphyridium cruentum</name>
    <dbReference type="NCBI Taxonomy" id="35688"/>
    <lineage>
        <taxon>Eukaryota</taxon>
        <taxon>Rhodophyta</taxon>
        <taxon>Bangiophyceae</taxon>
        <taxon>Porphyridiales</taxon>
        <taxon>Porphyridiaceae</taxon>
        <taxon>Porphyridium</taxon>
    </lineage>
</organism>
<sequence length="535" mass="61522">MFWQDESADFITFDRTAPPLKLTAYVRAGDYWKVFGLFLFRTPSFWFPKLFWMNLFVPSRCDCERGESMPGFETMRTYLSSCPAVSRSRQTWGMCGKASVRMGKQWHLGLTSSEKNMAKMTKTTKMSTVCFVAVVIALYARASSAVPDAGFHISDADFRFREDGLPELHEGMKLFSMRVEELPVLSSVRAEHECDAVMEHGQYADILAIKVRTVAPQAGKEVLLDMFSQASRVLGREDLVCVEASLMHKHVDELAFPGLKMMSEEEQYAELVRVLDEMRPDVKQFQTERMELPESDVSERLAWWSYVPTGETWNPSPSVKAQKPIGWPASFKKYYDEGDVLKKCPWVWDRILRDNWYRTSSPVKCPGEYASLSGYENLKGCRIPLSRPFGSTDEKHRFSKTGIRCDVWQYAHVKCSITSLQSFNKGCQTVEQYHEYALFYIKNHMIGSWQNYGYDPEGIWWGVVSQHCNTRSKYYGGLDMCDYWVSNRGAWHVYCDWAHDLVGGEVSLGDDCLMTNGISCWRQQQCSLNYLKGAY</sequence>
<gene>
    <name evidence="1" type="ORF">FVE85_0566</name>
</gene>
<protein>
    <submittedName>
        <fullName evidence="1">Uncharacterized protein</fullName>
    </submittedName>
</protein>
<evidence type="ECO:0000313" key="1">
    <source>
        <dbReference type="EMBL" id="KAA8496837.1"/>
    </source>
</evidence>
<comment type="caution">
    <text evidence="1">The sequence shown here is derived from an EMBL/GenBank/DDBJ whole genome shotgun (WGS) entry which is preliminary data.</text>
</comment>
<evidence type="ECO:0000313" key="2">
    <source>
        <dbReference type="Proteomes" id="UP000324585"/>
    </source>
</evidence>
<keyword evidence="2" id="KW-1185">Reference proteome</keyword>
<accession>A0A5J4Z2E7</accession>
<name>A0A5J4Z2E7_PORPP</name>
<dbReference type="EMBL" id="VRMN01000002">
    <property type="protein sequence ID" value="KAA8496837.1"/>
    <property type="molecule type" value="Genomic_DNA"/>
</dbReference>
<dbReference type="Proteomes" id="UP000324585">
    <property type="component" value="Unassembled WGS sequence"/>
</dbReference>
<proteinExistence type="predicted"/>
<dbReference type="AlphaFoldDB" id="A0A5J4Z2E7"/>
<reference evidence="2" key="1">
    <citation type="journal article" date="2019" name="Nat. Commun.">
        <title>Expansion of phycobilisome linker gene families in mesophilic red algae.</title>
        <authorList>
            <person name="Lee J."/>
            <person name="Kim D."/>
            <person name="Bhattacharya D."/>
            <person name="Yoon H.S."/>
        </authorList>
    </citation>
    <scope>NUCLEOTIDE SEQUENCE [LARGE SCALE GENOMIC DNA]</scope>
    <source>
        <strain evidence="2">CCMP 1328</strain>
    </source>
</reference>